<dbReference type="InterPro" id="IPR051786">
    <property type="entry name" value="ASN_synthetase/amidase"/>
</dbReference>
<dbReference type="CDD" id="cd00712">
    <property type="entry name" value="AsnB"/>
    <property type="match status" value="1"/>
</dbReference>
<dbReference type="InterPro" id="IPR001962">
    <property type="entry name" value="Asn_synthase"/>
</dbReference>
<comment type="caution">
    <text evidence="9">The sequence shown here is derived from an EMBL/GenBank/DDBJ whole genome shotgun (WGS) entry which is preliminary data.</text>
</comment>
<dbReference type="PANTHER" id="PTHR43284">
    <property type="entry name" value="ASPARAGINE SYNTHETASE (GLUTAMINE-HYDROLYZING)"/>
    <property type="match status" value="1"/>
</dbReference>
<evidence type="ECO:0000313" key="10">
    <source>
        <dbReference type="Proteomes" id="UP001596405"/>
    </source>
</evidence>
<evidence type="ECO:0000313" key="9">
    <source>
        <dbReference type="EMBL" id="MFC6999327.1"/>
    </source>
</evidence>
<evidence type="ECO:0000256" key="4">
    <source>
        <dbReference type="ARBA" id="ARBA00022741"/>
    </source>
</evidence>
<dbReference type="GO" id="GO:0004066">
    <property type="term" value="F:asparagine synthase (glutamine-hydrolyzing) activity"/>
    <property type="evidence" value="ECO:0007669"/>
    <property type="project" value="UniProtKB-EC"/>
</dbReference>
<evidence type="ECO:0000256" key="5">
    <source>
        <dbReference type="ARBA" id="ARBA00022840"/>
    </source>
</evidence>
<evidence type="ECO:0000256" key="7">
    <source>
        <dbReference type="ARBA" id="ARBA00048741"/>
    </source>
</evidence>
<evidence type="ECO:0000259" key="8">
    <source>
        <dbReference type="PROSITE" id="PS51278"/>
    </source>
</evidence>
<dbReference type="PANTHER" id="PTHR43284:SF1">
    <property type="entry name" value="ASPARAGINE SYNTHETASE"/>
    <property type="match status" value="1"/>
</dbReference>
<protein>
    <recommendedName>
        <fullName evidence="3">asparagine synthase (glutamine-hydrolyzing)</fullName>
        <ecNumber evidence="3">6.3.5.4</ecNumber>
    </recommendedName>
</protein>
<dbReference type="Proteomes" id="UP001596405">
    <property type="component" value="Unassembled WGS sequence"/>
</dbReference>
<keyword evidence="6" id="KW-0315">Glutamine amidotransferase</keyword>
<dbReference type="PIRSF" id="PIRSF001589">
    <property type="entry name" value="Asn_synthetase_glu-h"/>
    <property type="match status" value="1"/>
</dbReference>
<dbReference type="InterPro" id="IPR029055">
    <property type="entry name" value="Ntn_hydrolases_N"/>
</dbReference>
<comment type="pathway">
    <text evidence="1">Amino-acid biosynthesis; L-asparagine biosynthesis; L-asparagine from L-aspartate (L-Gln route): step 1/1.</text>
</comment>
<dbReference type="InterPro" id="IPR006426">
    <property type="entry name" value="Asn_synth_AEB"/>
</dbReference>
<dbReference type="Gene3D" id="3.40.50.620">
    <property type="entry name" value="HUPs"/>
    <property type="match status" value="1"/>
</dbReference>
<dbReference type="RefSeq" id="WP_074988303.1">
    <property type="nucleotide sequence ID" value="NZ_JBHSYQ010000015.1"/>
</dbReference>
<dbReference type="NCBIfam" id="TIGR01536">
    <property type="entry name" value="asn_synth_AEB"/>
    <property type="match status" value="1"/>
</dbReference>
<organism evidence="9 10">
    <name type="scientific">Rufibacter roseus</name>
    <dbReference type="NCBI Taxonomy" id="1567108"/>
    <lineage>
        <taxon>Bacteria</taxon>
        <taxon>Pseudomonadati</taxon>
        <taxon>Bacteroidota</taxon>
        <taxon>Cytophagia</taxon>
        <taxon>Cytophagales</taxon>
        <taxon>Hymenobacteraceae</taxon>
        <taxon>Rufibacter</taxon>
    </lineage>
</organism>
<reference evidence="10" key="1">
    <citation type="journal article" date="2019" name="Int. J. Syst. Evol. Microbiol.">
        <title>The Global Catalogue of Microorganisms (GCM) 10K type strain sequencing project: providing services to taxonomists for standard genome sequencing and annotation.</title>
        <authorList>
            <consortium name="The Broad Institute Genomics Platform"/>
            <consortium name="The Broad Institute Genome Sequencing Center for Infectious Disease"/>
            <person name="Wu L."/>
            <person name="Ma J."/>
        </authorList>
    </citation>
    <scope>NUCLEOTIDE SEQUENCE [LARGE SCALE GENOMIC DNA]</scope>
    <source>
        <strain evidence="10">CGMCC 4.7393</strain>
    </source>
</reference>
<feature type="domain" description="Glutamine amidotransferase type-2" evidence="8">
    <location>
        <begin position="2"/>
        <end position="213"/>
    </location>
</feature>
<dbReference type="Gene3D" id="3.60.20.10">
    <property type="entry name" value="Glutamine Phosphoribosylpyrophosphate, subunit 1, domain 1"/>
    <property type="match status" value="1"/>
</dbReference>
<keyword evidence="4" id="KW-0547">Nucleotide-binding</keyword>
<sequence length="619" mass="71078">MCGIGGIVQLTNEEIDPDLIQKYHTVISHRGPDSHGTYSYQHLALLHRRLSIIDLSPNGHQPMPYGADLSIVFNGEIYNYLEIKEVLINAGYTFHSESDTEVIMAAYLHWGEACVEQFNGMWAFALLDKANQKLFCSRDRFGVKPFYYRQSKSFFAFASEIKQFTTLPDWKATLHLERAIDFINYGIFDHTDETLFKGVNQLKPGNNLVFNLKDNSFIIHEWYNLRKRVKKYEASFDQAKEEFYTLFTDAVKLRLRSDVKVGSCLSGGIDSTSIVCSINQLLKKENKQGVQETVSACSTVKKYDEQQFIDAVIKNTEIKPHKVYPNLDGLFDLLDELIWHQDEPFTSTSTLAQWSVFAEAKKNDITVMLDGQGADESLAGYLPFHDAHLIGMLKAANIGGILSEVGALKKLKGYPAKKAWQFLFKFLLPSSISLKLRSHTLPFRLKTDTEKQSLYKPQFFGSIQEMSFDQLLCSNLPMLLHYEDRNSMAHSIESRVPFLDYRLVEFIVGLPDSYKIRDGQTKYILREALAHEIPAEIKNRHDKMGFLTSEAVWIQEHQEEFRSHLLKAVKEMEFLLDQEEVMDSFDNLVSGGKEISIGSVYFRILTLHRWMRVFQVNPS</sequence>
<evidence type="ECO:0000256" key="1">
    <source>
        <dbReference type="ARBA" id="ARBA00005187"/>
    </source>
</evidence>
<dbReference type="InterPro" id="IPR033738">
    <property type="entry name" value="AsnB_N"/>
</dbReference>
<dbReference type="CDD" id="cd01991">
    <property type="entry name" value="Asn_synthase_B_C"/>
    <property type="match status" value="1"/>
</dbReference>
<keyword evidence="9" id="KW-0436">Ligase</keyword>
<keyword evidence="10" id="KW-1185">Reference proteome</keyword>
<dbReference type="EC" id="6.3.5.4" evidence="3"/>
<dbReference type="SUPFAM" id="SSF52402">
    <property type="entry name" value="Adenine nucleotide alpha hydrolases-like"/>
    <property type="match status" value="1"/>
</dbReference>
<proteinExistence type="inferred from homology"/>
<dbReference type="InterPro" id="IPR014729">
    <property type="entry name" value="Rossmann-like_a/b/a_fold"/>
</dbReference>
<accession>A0ABW2DRV9</accession>
<dbReference type="SUPFAM" id="SSF56235">
    <property type="entry name" value="N-terminal nucleophile aminohydrolases (Ntn hydrolases)"/>
    <property type="match status" value="1"/>
</dbReference>
<evidence type="ECO:0000256" key="2">
    <source>
        <dbReference type="ARBA" id="ARBA00005752"/>
    </source>
</evidence>
<name>A0ABW2DRV9_9BACT</name>
<evidence type="ECO:0000256" key="6">
    <source>
        <dbReference type="ARBA" id="ARBA00022962"/>
    </source>
</evidence>
<dbReference type="InterPro" id="IPR017932">
    <property type="entry name" value="GATase_2_dom"/>
</dbReference>
<keyword evidence="5" id="KW-0067">ATP-binding</keyword>
<dbReference type="Pfam" id="PF13537">
    <property type="entry name" value="GATase_7"/>
    <property type="match status" value="1"/>
</dbReference>
<dbReference type="EMBL" id="JBHSYQ010000015">
    <property type="protein sequence ID" value="MFC6999327.1"/>
    <property type="molecule type" value="Genomic_DNA"/>
</dbReference>
<gene>
    <name evidence="9" type="primary">asnB</name>
    <name evidence="9" type="ORF">ACFQHR_16950</name>
</gene>
<evidence type="ECO:0000256" key="3">
    <source>
        <dbReference type="ARBA" id="ARBA00012737"/>
    </source>
</evidence>
<comment type="similarity">
    <text evidence="2">Belongs to the asparagine synthetase family.</text>
</comment>
<dbReference type="Pfam" id="PF00733">
    <property type="entry name" value="Asn_synthase"/>
    <property type="match status" value="1"/>
</dbReference>
<dbReference type="PROSITE" id="PS51278">
    <property type="entry name" value="GATASE_TYPE_2"/>
    <property type="match status" value="1"/>
</dbReference>
<comment type="catalytic activity">
    <reaction evidence="7">
        <text>L-aspartate + L-glutamine + ATP + H2O = L-asparagine + L-glutamate + AMP + diphosphate + H(+)</text>
        <dbReference type="Rhea" id="RHEA:12228"/>
        <dbReference type="ChEBI" id="CHEBI:15377"/>
        <dbReference type="ChEBI" id="CHEBI:15378"/>
        <dbReference type="ChEBI" id="CHEBI:29985"/>
        <dbReference type="ChEBI" id="CHEBI:29991"/>
        <dbReference type="ChEBI" id="CHEBI:30616"/>
        <dbReference type="ChEBI" id="CHEBI:33019"/>
        <dbReference type="ChEBI" id="CHEBI:58048"/>
        <dbReference type="ChEBI" id="CHEBI:58359"/>
        <dbReference type="ChEBI" id="CHEBI:456215"/>
        <dbReference type="EC" id="6.3.5.4"/>
    </reaction>
</comment>